<comment type="similarity">
    <text evidence="4">Belongs to the SH3BGR family.</text>
</comment>
<reference evidence="14" key="1">
    <citation type="journal article" date="2021" name="Evol. Appl.">
        <title>The genome of the Pyrenean desman and the effects of bottlenecks and inbreeding on the genomic landscape of an endangered species.</title>
        <authorList>
            <person name="Escoda L."/>
            <person name="Castresana J."/>
        </authorList>
    </citation>
    <scope>NUCLEOTIDE SEQUENCE</scope>
    <source>
        <strain evidence="14">IBE-C5619</strain>
    </source>
</reference>
<evidence type="ECO:0000256" key="1">
    <source>
        <dbReference type="ARBA" id="ARBA00004123"/>
    </source>
</evidence>
<dbReference type="Gene3D" id="3.40.30.10">
    <property type="entry name" value="Glutaredoxin"/>
    <property type="match status" value="1"/>
</dbReference>
<evidence type="ECO:0000256" key="13">
    <source>
        <dbReference type="ARBA" id="ARBA00045345"/>
    </source>
</evidence>
<keyword evidence="10" id="KW-0539">Nucleus</keyword>
<keyword evidence="11" id="KW-0966">Cell projection</keyword>
<evidence type="ECO:0000256" key="10">
    <source>
        <dbReference type="ARBA" id="ARBA00023242"/>
    </source>
</evidence>
<evidence type="ECO:0000256" key="6">
    <source>
        <dbReference type="ARBA" id="ARBA00022490"/>
    </source>
</evidence>
<evidence type="ECO:0000256" key="4">
    <source>
        <dbReference type="ARBA" id="ARBA00007764"/>
    </source>
</evidence>
<keyword evidence="6" id="KW-0963">Cytoplasm</keyword>
<dbReference type="GO" id="GO:0005634">
    <property type="term" value="C:nucleus"/>
    <property type="evidence" value="ECO:0007669"/>
    <property type="project" value="UniProtKB-SubCell"/>
</dbReference>
<dbReference type="EMBL" id="JAGFMF010011928">
    <property type="protein sequence ID" value="KAG8509692.1"/>
    <property type="molecule type" value="Genomic_DNA"/>
</dbReference>
<accession>A0A8J6DHG8</accession>
<organism evidence="14 15">
    <name type="scientific">Galemys pyrenaicus</name>
    <name type="common">Iberian desman</name>
    <name type="synonym">Pyrenean desman</name>
    <dbReference type="NCBI Taxonomy" id="202257"/>
    <lineage>
        <taxon>Eukaryota</taxon>
        <taxon>Metazoa</taxon>
        <taxon>Chordata</taxon>
        <taxon>Craniata</taxon>
        <taxon>Vertebrata</taxon>
        <taxon>Euteleostomi</taxon>
        <taxon>Mammalia</taxon>
        <taxon>Eutheria</taxon>
        <taxon>Laurasiatheria</taxon>
        <taxon>Eulipotyphla</taxon>
        <taxon>Talpidae</taxon>
        <taxon>Galemys</taxon>
    </lineage>
</organism>
<gene>
    <name evidence="14" type="ORF">J0S82_003069</name>
</gene>
<proteinExistence type="inferred from homology"/>
<evidence type="ECO:0000256" key="5">
    <source>
        <dbReference type="ARBA" id="ARBA00022475"/>
    </source>
</evidence>
<keyword evidence="7" id="KW-0007">Acetylation</keyword>
<dbReference type="GO" id="GO:0032587">
    <property type="term" value="C:ruffle membrane"/>
    <property type="evidence" value="ECO:0007669"/>
    <property type="project" value="UniProtKB-SubCell"/>
</dbReference>
<evidence type="ECO:0000313" key="15">
    <source>
        <dbReference type="Proteomes" id="UP000700334"/>
    </source>
</evidence>
<evidence type="ECO:0000256" key="2">
    <source>
        <dbReference type="ARBA" id="ARBA00004514"/>
    </source>
</evidence>
<dbReference type="PANTHER" id="PTHR12232:SF3">
    <property type="entry name" value="SH3 DOMAIN-BINDING GLUTAMIC ACID-RICH-LIKE PROTEIN 3"/>
    <property type="match status" value="1"/>
</dbReference>
<dbReference type="InterPro" id="IPR006993">
    <property type="entry name" value="Glut_rich_SH3-bd"/>
</dbReference>
<dbReference type="InterPro" id="IPR051033">
    <property type="entry name" value="SH3BGR"/>
</dbReference>
<evidence type="ECO:0000256" key="12">
    <source>
        <dbReference type="ARBA" id="ARBA00040886"/>
    </source>
</evidence>
<comment type="caution">
    <text evidence="14">The sequence shown here is derived from an EMBL/GenBank/DDBJ whole genome shotgun (WGS) entry which is preliminary data.</text>
</comment>
<protein>
    <recommendedName>
        <fullName evidence="12">SH3 domain-binding glutamic acid-rich-like protein 3</fullName>
    </recommendedName>
</protein>
<keyword evidence="5" id="KW-1003">Cell membrane</keyword>
<name>A0A8J6DHG8_GALPY</name>
<dbReference type="PANTHER" id="PTHR12232">
    <property type="entry name" value="SH3 DOMAIN-BINDING GLUTAMIC ACID-RICH-LIKE PROTEIN"/>
    <property type="match status" value="1"/>
</dbReference>
<evidence type="ECO:0000256" key="9">
    <source>
        <dbReference type="ARBA" id="ARBA00023180"/>
    </source>
</evidence>
<dbReference type="Pfam" id="PF04908">
    <property type="entry name" value="SH3BGR"/>
    <property type="match status" value="1"/>
</dbReference>
<dbReference type="AlphaFoldDB" id="A0A8J6DHG8"/>
<dbReference type="Proteomes" id="UP000700334">
    <property type="component" value="Unassembled WGS sequence"/>
</dbReference>
<evidence type="ECO:0000256" key="11">
    <source>
        <dbReference type="ARBA" id="ARBA00023273"/>
    </source>
</evidence>
<keyword evidence="15" id="KW-1185">Reference proteome</keyword>
<dbReference type="OrthoDB" id="9932926at2759"/>
<dbReference type="InterPro" id="IPR036249">
    <property type="entry name" value="Thioredoxin-like_sf"/>
</dbReference>
<dbReference type="SUPFAM" id="SSF52833">
    <property type="entry name" value="Thioredoxin-like"/>
    <property type="match status" value="1"/>
</dbReference>
<keyword evidence="8" id="KW-0472">Membrane</keyword>
<evidence type="ECO:0000256" key="8">
    <source>
        <dbReference type="ARBA" id="ARBA00023136"/>
    </source>
</evidence>
<comment type="subcellular location">
    <subcellularLocation>
        <location evidence="3">Cell projection</location>
        <location evidence="3">Ruffle membrane</location>
    </subcellularLocation>
    <subcellularLocation>
        <location evidence="2">Cytoplasm</location>
        <location evidence="2">Cytosol</location>
    </subcellularLocation>
    <subcellularLocation>
        <location evidence="1">Nucleus</location>
    </subcellularLocation>
</comment>
<sequence length="99" mass="10695">MSGLCTYNRSIMASCDLKSQQSKMTHILDGKCISPATGPLSEQCPKRVGERGMVAKPMVLPPQIVQGVQSCGSCELFVEAVEQNMLQQFLKLTGAKPAH</sequence>
<dbReference type="GO" id="GO:0005829">
    <property type="term" value="C:cytosol"/>
    <property type="evidence" value="ECO:0007669"/>
    <property type="project" value="UniProtKB-SubCell"/>
</dbReference>
<evidence type="ECO:0000256" key="7">
    <source>
        <dbReference type="ARBA" id="ARBA00022990"/>
    </source>
</evidence>
<keyword evidence="9" id="KW-0325">Glycoprotein</keyword>
<evidence type="ECO:0000313" key="14">
    <source>
        <dbReference type="EMBL" id="KAG8509692.1"/>
    </source>
</evidence>
<comment type="function">
    <text evidence="13">Could act as a modulator of glutaredoxin biological activity. May play a role in cytoskeleton organization.</text>
</comment>
<evidence type="ECO:0000256" key="3">
    <source>
        <dbReference type="ARBA" id="ARBA00004632"/>
    </source>
</evidence>